<keyword evidence="2" id="KW-1185">Reference proteome</keyword>
<name>A0ABW3MYV3_9MICO</name>
<gene>
    <name evidence="1" type="ORF">ACFQ2V_15685</name>
</gene>
<dbReference type="Gene3D" id="3.40.50.880">
    <property type="match status" value="1"/>
</dbReference>
<dbReference type="RefSeq" id="WP_386053789.1">
    <property type="nucleotide sequence ID" value="NZ_JBHTKH010000011.1"/>
</dbReference>
<dbReference type="Proteomes" id="UP001597046">
    <property type="component" value="Unassembled WGS sequence"/>
</dbReference>
<dbReference type="InterPro" id="IPR029062">
    <property type="entry name" value="Class_I_gatase-like"/>
</dbReference>
<evidence type="ECO:0000313" key="1">
    <source>
        <dbReference type="EMBL" id="MFD1055755.1"/>
    </source>
</evidence>
<organism evidence="1 2">
    <name type="scientific">Terrabacter terrigena</name>
    <dbReference type="NCBI Taxonomy" id="574718"/>
    <lineage>
        <taxon>Bacteria</taxon>
        <taxon>Bacillati</taxon>
        <taxon>Actinomycetota</taxon>
        <taxon>Actinomycetes</taxon>
        <taxon>Micrococcales</taxon>
        <taxon>Intrasporangiaceae</taxon>
        <taxon>Terrabacter</taxon>
    </lineage>
</organism>
<reference evidence="2" key="1">
    <citation type="journal article" date="2019" name="Int. J. Syst. Evol. Microbiol.">
        <title>The Global Catalogue of Microorganisms (GCM) 10K type strain sequencing project: providing services to taxonomists for standard genome sequencing and annotation.</title>
        <authorList>
            <consortium name="The Broad Institute Genomics Platform"/>
            <consortium name="The Broad Institute Genome Sequencing Center for Infectious Disease"/>
            <person name="Wu L."/>
            <person name="Ma J."/>
        </authorList>
    </citation>
    <scope>NUCLEOTIDE SEQUENCE [LARGE SCALE GENOMIC DNA]</scope>
    <source>
        <strain evidence="2">CCUG 57508</strain>
    </source>
</reference>
<evidence type="ECO:0000313" key="2">
    <source>
        <dbReference type="Proteomes" id="UP001597046"/>
    </source>
</evidence>
<dbReference type="EMBL" id="JBHTKH010000011">
    <property type="protein sequence ID" value="MFD1055755.1"/>
    <property type="molecule type" value="Genomic_DNA"/>
</dbReference>
<proteinExistence type="predicted"/>
<comment type="caution">
    <text evidence="1">The sequence shown here is derived from an EMBL/GenBank/DDBJ whole genome shotgun (WGS) entry which is preliminary data.</text>
</comment>
<accession>A0ABW3MYV3</accession>
<sequence>MTTILLGPQRFTTTVGATVRSLGVSGPVAMVNSGWEERESDDAELAGHLDGRGVNLRLYQRAFELLRAEPDLRAVVLDHRSRHDELRSFYGLRLQSAWDTVFAVRHRTSRHGIGEGAERSALQALRDVDDWYAWEVARLVEQTAATEAFTGSAALATHRAEIAELLASSAAVVVAGGHVGLLMETLRLFAVSIPAATPVIAWSAGAMAVCDPVVLFHDFAPHGITAPEVHDRGLGRVRGVVPLPHARRRLDLDDRDRMAVFAARFPSHRLVPLDAGTVVRLGPGSTDAEGRATLPEGTRVLTTAGTLVAEGAA</sequence>
<protein>
    <submittedName>
        <fullName evidence="1">Uncharacterized protein</fullName>
    </submittedName>
</protein>